<dbReference type="SUPFAM" id="SSF56784">
    <property type="entry name" value="HAD-like"/>
    <property type="match status" value="1"/>
</dbReference>
<dbReference type="RefSeq" id="WP_004624246.1">
    <property type="nucleotide sequence ID" value="NZ_AORV01000021.1"/>
</dbReference>
<evidence type="ECO:0000256" key="6">
    <source>
        <dbReference type="ARBA" id="ARBA00023277"/>
    </source>
</evidence>
<dbReference type="AlphaFoldDB" id="S0FM94"/>
<dbReference type="SFLD" id="SFLDG01129">
    <property type="entry name" value="C1.5:_HAD__Beta-PGM__Phosphata"/>
    <property type="match status" value="1"/>
</dbReference>
<keyword evidence="3" id="KW-0479">Metal-binding</keyword>
<dbReference type="NCBIfam" id="TIGR01509">
    <property type="entry name" value="HAD-SF-IA-v3"/>
    <property type="match status" value="1"/>
</dbReference>
<evidence type="ECO:0000313" key="7">
    <source>
        <dbReference type="EMBL" id="EMS73330.1"/>
    </source>
</evidence>
<dbReference type="InterPro" id="IPR041492">
    <property type="entry name" value="HAD_2"/>
</dbReference>
<dbReference type="PANTHER" id="PTHR46193">
    <property type="entry name" value="6-PHOSPHOGLUCONATE PHOSPHATASE"/>
    <property type="match status" value="1"/>
</dbReference>
<dbReference type="Proteomes" id="UP000014155">
    <property type="component" value="Unassembled WGS sequence"/>
</dbReference>
<dbReference type="Pfam" id="PF13419">
    <property type="entry name" value="HAD_2"/>
    <property type="match status" value="1"/>
</dbReference>
<dbReference type="GO" id="GO:0046872">
    <property type="term" value="F:metal ion binding"/>
    <property type="evidence" value="ECO:0007669"/>
    <property type="project" value="UniProtKB-KW"/>
</dbReference>
<evidence type="ECO:0000313" key="8">
    <source>
        <dbReference type="Proteomes" id="UP000014155"/>
    </source>
</evidence>
<dbReference type="eggNOG" id="COG0637">
    <property type="taxonomic scope" value="Bacteria"/>
</dbReference>
<accession>S0FM94</accession>
<dbReference type="PATRIC" id="fig|1195236.3.peg.990"/>
<dbReference type="InterPro" id="IPR006439">
    <property type="entry name" value="HAD-SF_hydro_IA"/>
</dbReference>
<dbReference type="FunFam" id="3.40.50.1000:FF:000036">
    <property type="entry name" value="HAD family hydrolase"/>
    <property type="match status" value="1"/>
</dbReference>
<protein>
    <submittedName>
        <fullName evidence="7">HAD-superfamily hydrolase</fullName>
    </submittedName>
</protein>
<reference evidence="7 8" key="1">
    <citation type="journal article" date="2013" name="Genome Announc.">
        <title>Draft Genome Sequence of the Cellulolytic, Mesophilic, Anaerobic Bacterium Clostridium termitidis Strain CT1112 (DSM 5398).</title>
        <authorList>
            <person name="Lal S."/>
            <person name="Ramachandran U."/>
            <person name="Zhang X."/>
            <person name="Munir R."/>
            <person name="Sparling R."/>
            <person name="Levin D.B."/>
        </authorList>
    </citation>
    <scope>NUCLEOTIDE SEQUENCE [LARGE SCALE GENOMIC DNA]</scope>
    <source>
        <strain evidence="7 8">CT1112</strain>
    </source>
</reference>
<evidence type="ECO:0000256" key="1">
    <source>
        <dbReference type="ARBA" id="ARBA00001946"/>
    </source>
</evidence>
<dbReference type="NCBIfam" id="TIGR01549">
    <property type="entry name" value="HAD-SF-IA-v1"/>
    <property type="match status" value="1"/>
</dbReference>
<keyword evidence="4 7" id="KW-0378">Hydrolase</keyword>
<keyword evidence="8" id="KW-1185">Reference proteome</keyword>
<organism evidence="7 8">
    <name type="scientific">Ruminiclostridium cellobioparum subsp. termitidis CT1112</name>
    <dbReference type="NCBI Taxonomy" id="1195236"/>
    <lineage>
        <taxon>Bacteria</taxon>
        <taxon>Bacillati</taxon>
        <taxon>Bacillota</taxon>
        <taxon>Clostridia</taxon>
        <taxon>Eubacteriales</taxon>
        <taxon>Oscillospiraceae</taxon>
        <taxon>Ruminiclostridium</taxon>
    </lineage>
</organism>
<keyword evidence="5" id="KW-0460">Magnesium</keyword>
<comment type="similarity">
    <text evidence="2">Belongs to the HAD-like hydrolase superfamily. CbbY/CbbZ/Gph/YieH family.</text>
</comment>
<comment type="caution">
    <text evidence="7">The sequence shown here is derived from an EMBL/GenBank/DDBJ whole genome shotgun (WGS) entry which is preliminary data.</text>
</comment>
<dbReference type="InterPro" id="IPR036412">
    <property type="entry name" value="HAD-like_sf"/>
</dbReference>
<dbReference type="PANTHER" id="PTHR46193:SF18">
    <property type="entry name" value="HEXITOL PHOSPHATASE B"/>
    <property type="match status" value="1"/>
</dbReference>
<dbReference type="Gene3D" id="1.10.150.240">
    <property type="entry name" value="Putative phosphatase, domain 2"/>
    <property type="match status" value="1"/>
</dbReference>
<evidence type="ECO:0000256" key="3">
    <source>
        <dbReference type="ARBA" id="ARBA00022723"/>
    </source>
</evidence>
<name>S0FM94_RUMCE</name>
<dbReference type="Gene3D" id="3.40.50.1000">
    <property type="entry name" value="HAD superfamily/HAD-like"/>
    <property type="match status" value="1"/>
</dbReference>
<dbReference type="SFLD" id="SFLDG01135">
    <property type="entry name" value="C1.5.6:_HAD__Beta-PGM__Phospha"/>
    <property type="match status" value="1"/>
</dbReference>
<dbReference type="EMBL" id="AORV01000021">
    <property type="protein sequence ID" value="EMS73330.1"/>
    <property type="molecule type" value="Genomic_DNA"/>
</dbReference>
<gene>
    <name evidence="7" type="ORF">CTER_0696</name>
</gene>
<sequence>MIKAFIFDMDGVIIDSEPLHFQTDKMVLRDLGHDIADGELTCFVGVTNPNMWAELIKRYKLDSTVEELMELQSKYKNELFGQGKLQAISGIPELIDDLKGRGIYIGLASSSSREFIEMVLKGLHIYHNFDAVISGEEVENSKPAPDIFLKAAEVLKVAPAECIVLEDSGNGVKAAKAAGMKCIAFNNPNSGNQDLTLADITVGTLENLKYLDIQEN</sequence>
<dbReference type="SFLD" id="SFLDS00003">
    <property type="entry name" value="Haloacid_Dehalogenase"/>
    <property type="match status" value="1"/>
</dbReference>
<comment type="cofactor">
    <cofactor evidence="1">
        <name>Mg(2+)</name>
        <dbReference type="ChEBI" id="CHEBI:18420"/>
    </cofactor>
</comment>
<dbReference type="STRING" id="1195236.CTER_0696"/>
<dbReference type="GO" id="GO:0016787">
    <property type="term" value="F:hydrolase activity"/>
    <property type="evidence" value="ECO:0007669"/>
    <property type="project" value="UniProtKB-KW"/>
</dbReference>
<dbReference type="InterPro" id="IPR051600">
    <property type="entry name" value="Beta-PGM-like"/>
</dbReference>
<proteinExistence type="inferred from homology"/>
<dbReference type="CDD" id="cd16423">
    <property type="entry name" value="HAD_BPGM-like"/>
    <property type="match status" value="1"/>
</dbReference>
<dbReference type="InterPro" id="IPR023198">
    <property type="entry name" value="PGP-like_dom2"/>
</dbReference>
<evidence type="ECO:0000256" key="5">
    <source>
        <dbReference type="ARBA" id="ARBA00022842"/>
    </source>
</evidence>
<dbReference type="InterPro" id="IPR023214">
    <property type="entry name" value="HAD_sf"/>
</dbReference>
<evidence type="ECO:0000256" key="2">
    <source>
        <dbReference type="ARBA" id="ARBA00006171"/>
    </source>
</evidence>
<evidence type="ECO:0000256" key="4">
    <source>
        <dbReference type="ARBA" id="ARBA00022801"/>
    </source>
</evidence>
<keyword evidence="6" id="KW-0119">Carbohydrate metabolism</keyword>